<dbReference type="Gene3D" id="1.10.10.10">
    <property type="entry name" value="Winged helix-like DNA-binding domain superfamily/Winged helix DNA-binding domain"/>
    <property type="match status" value="1"/>
</dbReference>
<dbReference type="EMBL" id="JANJYI010000005">
    <property type="protein sequence ID" value="KAK2649932.1"/>
    <property type="molecule type" value="Genomic_DNA"/>
</dbReference>
<keyword evidence="8" id="KW-1185">Reference proteome</keyword>
<evidence type="ECO:0000313" key="8">
    <source>
        <dbReference type="Proteomes" id="UP001280121"/>
    </source>
</evidence>
<dbReference type="SUPFAM" id="SSF53335">
    <property type="entry name" value="S-adenosyl-L-methionine-dependent methyltransferases"/>
    <property type="match status" value="1"/>
</dbReference>
<dbReference type="Proteomes" id="UP001280121">
    <property type="component" value="Unassembled WGS sequence"/>
</dbReference>
<reference evidence="7" key="1">
    <citation type="journal article" date="2023" name="Plant J.">
        <title>Genome sequences and population genomics provide insights into the demographic history, inbreeding, and mutation load of two 'living fossil' tree species of Dipteronia.</title>
        <authorList>
            <person name="Feng Y."/>
            <person name="Comes H.P."/>
            <person name="Chen J."/>
            <person name="Zhu S."/>
            <person name="Lu R."/>
            <person name="Zhang X."/>
            <person name="Li P."/>
            <person name="Qiu J."/>
            <person name="Olsen K.M."/>
            <person name="Qiu Y."/>
        </authorList>
    </citation>
    <scope>NUCLEOTIDE SEQUENCE</scope>
    <source>
        <strain evidence="7">KIB01</strain>
    </source>
</reference>
<evidence type="ECO:0000313" key="7">
    <source>
        <dbReference type="EMBL" id="KAK2649932.1"/>
    </source>
</evidence>
<gene>
    <name evidence="7" type="ORF">Ddye_017421</name>
</gene>
<sequence>MLDRILRLLVSHCVLGCSVSDGEKLYSLAPVSKYFVSNQDGVSLHPYMALVHDKVYMDSWYELKNTIVDGGIPFNKVHGMSLYEYIGTDSRFNEVLNKAMFNYTSIVMKRILESSYKGFEQLQNLVDVGGGLGVTINIITSKYPYIKGVNFDLPHVIQSAPSFPGVDHIGGDMFEEIPHGDAILIKLVLHNWDNDHCLRLLENCYKAIPEDGKVIVIDVVVSTESEISYAVRETSLLDIIMLFQLPGGKERTIEEYRKLAIEAGFRGFNFKCVVCNFCIMEFVK</sequence>
<proteinExistence type="predicted"/>
<dbReference type="FunFam" id="3.40.50.150:FF:000061">
    <property type="entry name" value="Caffeic acid O-methyltransferase"/>
    <property type="match status" value="1"/>
</dbReference>
<organism evidence="7 8">
    <name type="scientific">Dipteronia dyeriana</name>
    <dbReference type="NCBI Taxonomy" id="168575"/>
    <lineage>
        <taxon>Eukaryota</taxon>
        <taxon>Viridiplantae</taxon>
        <taxon>Streptophyta</taxon>
        <taxon>Embryophyta</taxon>
        <taxon>Tracheophyta</taxon>
        <taxon>Spermatophyta</taxon>
        <taxon>Magnoliopsida</taxon>
        <taxon>eudicotyledons</taxon>
        <taxon>Gunneridae</taxon>
        <taxon>Pentapetalae</taxon>
        <taxon>rosids</taxon>
        <taxon>malvids</taxon>
        <taxon>Sapindales</taxon>
        <taxon>Sapindaceae</taxon>
        <taxon>Hippocastanoideae</taxon>
        <taxon>Acereae</taxon>
        <taxon>Dipteronia</taxon>
    </lineage>
</organism>
<evidence type="ECO:0000256" key="3">
    <source>
        <dbReference type="ARBA" id="ARBA00022691"/>
    </source>
</evidence>
<feature type="domain" description="O-methyltransferase C-terminal" evidence="5">
    <location>
        <begin position="60"/>
        <end position="266"/>
    </location>
</feature>
<evidence type="ECO:0000256" key="1">
    <source>
        <dbReference type="ARBA" id="ARBA00022603"/>
    </source>
</evidence>
<evidence type="ECO:0000256" key="2">
    <source>
        <dbReference type="ARBA" id="ARBA00022679"/>
    </source>
</evidence>
<protein>
    <submittedName>
        <fullName evidence="7">Uncharacterized protein</fullName>
    </submittedName>
</protein>
<dbReference type="InterPro" id="IPR036388">
    <property type="entry name" value="WH-like_DNA-bd_sf"/>
</dbReference>
<dbReference type="InterPro" id="IPR016461">
    <property type="entry name" value="COMT-like"/>
</dbReference>
<name>A0AAD9U9G0_9ROSI</name>
<dbReference type="InterPro" id="IPR012967">
    <property type="entry name" value="COMT_dimerisation"/>
</dbReference>
<keyword evidence="4" id="KW-0732">Signal</keyword>
<dbReference type="GO" id="GO:0008171">
    <property type="term" value="F:O-methyltransferase activity"/>
    <property type="evidence" value="ECO:0007669"/>
    <property type="project" value="InterPro"/>
</dbReference>
<dbReference type="Pfam" id="PF08100">
    <property type="entry name" value="Dimerisation"/>
    <property type="match status" value="1"/>
</dbReference>
<comment type="caution">
    <text evidence="7">The sequence shown here is derived from an EMBL/GenBank/DDBJ whole genome shotgun (WGS) entry which is preliminary data.</text>
</comment>
<evidence type="ECO:0000259" key="6">
    <source>
        <dbReference type="Pfam" id="PF08100"/>
    </source>
</evidence>
<feature type="chain" id="PRO_5042222716" evidence="4">
    <location>
        <begin position="17"/>
        <end position="284"/>
    </location>
</feature>
<dbReference type="GO" id="GO:0032259">
    <property type="term" value="P:methylation"/>
    <property type="evidence" value="ECO:0007669"/>
    <property type="project" value="UniProtKB-KW"/>
</dbReference>
<keyword evidence="1" id="KW-0489">Methyltransferase</keyword>
<dbReference type="PROSITE" id="PS51683">
    <property type="entry name" value="SAM_OMT_II"/>
    <property type="match status" value="1"/>
</dbReference>
<feature type="domain" description="O-methyltransferase dimerisation" evidence="6">
    <location>
        <begin position="1"/>
        <end position="37"/>
    </location>
</feature>
<accession>A0AAD9U9G0</accession>
<dbReference type="PANTHER" id="PTHR11746">
    <property type="entry name" value="O-METHYLTRANSFERASE"/>
    <property type="match status" value="1"/>
</dbReference>
<evidence type="ECO:0000256" key="4">
    <source>
        <dbReference type="SAM" id="SignalP"/>
    </source>
</evidence>
<keyword evidence="3" id="KW-0949">S-adenosyl-L-methionine</keyword>
<dbReference type="InterPro" id="IPR001077">
    <property type="entry name" value="COMT_C"/>
</dbReference>
<feature type="signal peptide" evidence="4">
    <location>
        <begin position="1"/>
        <end position="16"/>
    </location>
</feature>
<dbReference type="InterPro" id="IPR036390">
    <property type="entry name" value="WH_DNA-bd_sf"/>
</dbReference>
<evidence type="ECO:0000259" key="5">
    <source>
        <dbReference type="Pfam" id="PF00891"/>
    </source>
</evidence>
<keyword evidence="2" id="KW-0808">Transferase</keyword>
<dbReference type="InterPro" id="IPR029063">
    <property type="entry name" value="SAM-dependent_MTases_sf"/>
</dbReference>
<dbReference type="Pfam" id="PF00891">
    <property type="entry name" value="Methyltransf_2"/>
    <property type="match status" value="1"/>
</dbReference>
<dbReference type="AlphaFoldDB" id="A0AAD9U9G0"/>
<dbReference type="SUPFAM" id="SSF46785">
    <property type="entry name" value="Winged helix' DNA-binding domain"/>
    <property type="match status" value="1"/>
</dbReference>
<dbReference type="Gene3D" id="3.40.50.150">
    <property type="entry name" value="Vaccinia Virus protein VP39"/>
    <property type="match status" value="1"/>
</dbReference>